<keyword evidence="4" id="KW-1185">Reference proteome</keyword>
<dbReference type="GO" id="GO:0042392">
    <property type="term" value="F:sphingosine-1-phosphate phosphatase activity"/>
    <property type="evidence" value="ECO:0007669"/>
    <property type="project" value="TreeGrafter"/>
</dbReference>
<dbReference type="OrthoDB" id="10266771at2759"/>
<evidence type="ECO:0000313" key="4">
    <source>
        <dbReference type="Proteomes" id="UP000625711"/>
    </source>
</evidence>
<evidence type="ECO:0000256" key="1">
    <source>
        <dbReference type="SAM" id="Phobius"/>
    </source>
</evidence>
<feature type="transmembrane region" description="Helical" evidence="1">
    <location>
        <begin position="128"/>
        <end position="147"/>
    </location>
</feature>
<comment type="caution">
    <text evidence="3">The sequence shown here is derived from an EMBL/GenBank/DDBJ whole genome shotgun (WGS) entry which is preliminary data.</text>
</comment>
<protein>
    <recommendedName>
        <fullName evidence="2">Phosphatidic acid phosphatase type 2/haloperoxidase domain-containing protein</fullName>
    </recommendedName>
</protein>
<feature type="transmembrane region" description="Helical" evidence="1">
    <location>
        <begin position="73"/>
        <end position="97"/>
    </location>
</feature>
<dbReference type="PANTHER" id="PTHR14969:SF13">
    <property type="entry name" value="AT30094P"/>
    <property type="match status" value="1"/>
</dbReference>
<dbReference type="EMBL" id="JAACXV010000256">
    <property type="protein sequence ID" value="KAF7281158.1"/>
    <property type="molecule type" value="Genomic_DNA"/>
</dbReference>
<keyword evidence="1" id="KW-0812">Transmembrane</keyword>
<organism evidence="3 4">
    <name type="scientific">Rhynchophorus ferrugineus</name>
    <name type="common">Red palm weevil</name>
    <name type="synonym">Curculio ferrugineus</name>
    <dbReference type="NCBI Taxonomy" id="354439"/>
    <lineage>
        <taxon>Eukaryota</taxon>
        <taxon>Metazoa</taxon>
        <taxon>Ecdysozoa</taxon>
        <taxon>Arthropoda</taxon>
        <taxon>Hexapoda</taxon>
        <taxon>Insecta</taxon>
        <taxon>Pterygota</taxon>
        <taxon>Neoptera</taxon>
        <taxon>Endopterygota</taxon>
        <taxon>Coleoptera</taxon>
        <taxon>Polyphaga</taxon>
        <taxon>Cucujiformia</taxon>
        <taxon>Curculionidae</taxon>
        <taxon>Dryophthorinae</taxon>
        <taxon>Rhynchophorus</taxon>
    </lineage>
</organism>
<dbReference type="SUPFAM" id="SSF48317">
    <property type="entry name" value="Acid phosphatase/Vanadium-dependent haloperoxidase"/>
    <property type="match status" value="1"/>
</dbReference>
<dbReference type="CDD" id="cd03391">
    <property type="entry name" value="PAP2_containing_2_like"/>
    <property type="match status" value="1"/>
</dbReference>
<feature type="transmembrane region" description="Helical" evidence="1">
    <location>
        <begin position="167"/>
        <end position="190"/>
    </location>
</feature>
<evidence type="ECO:0000313" key="3">
    <source>
        <dbReference type="EMBL" id="KAF7281158.1"/>
    </source>
</evidence>
<dbReference type="SMART" id="SM00014">
    <property type="entry name" value="acidPPc"/>
    <property type="match status" value="1"/>
</dbReference>
<dbReference type="InterPro" id="IPR000326">
    <property type="entry name" value="PAP2/HPO"/>
</dbReference>
<dbReference type="Proteomes" id="UP000625711">
    <property type="component" value="Unassembled WGS sequence"/>
</dbReference>
<evidence type="ECO:0000259" key="2">
    <source>
        <dbReference type="SMART" id="SM00014"/>
    </source>
</evidence>
<dbReference type="Gene3D" id="1.20.144.10">
    <property type="entry name" value="Phosphatidic acid phosphatase type 2/haloperoxidase"/>
    <property type="match status" value="1"/>
</dbReference>
<proteinExistence type="predicted"/>
<keyword evidence="1" id="KW-1133">Transmembrane helix</keyword>
<reference evidence="3" key="1">
    <citation type="submission" date="2020-08" db="EMBL/GenBank/DDBJ databases">
        <title>Genome sequencing and assembly of the red palm weevil Rhynchophorus ferrugineus.</title>
        <authorList>
            <person name="Dias G.B."/>
            <person name="Bergman C.M."/>
            <person name="Manee M."/>
        </authorList>
    </citation>
    <scope>NUCLEOTIDE SEQUENCE</scope>
    <source>
        <strain evidence="3">AA-2017</strain>
        <tissue evidence="3">Whole larva</tissue>
    </source>
</reference>
<gene>
    <name evidence="3" type="ORF">GWI33_005070</name>
</gene>
<feature type="domain" description="Phosphatidic acid phosphatase type 2/haloperoxidase" evidence="2">
    <location>
        <begin position="75"/>
        <end position="186"/>
    </location>
</feature>
<name>A0A834MEX8_RHYFE</name>
<dbReference type="InterPro" id="IPR036938">
    <property type="entry name" value="PAP2/HPO_sf"/>
</dbReference>
<sequence length="214" mass="24285">MTEPNKSRPPGWLRSILNLDEEVTKKFVVWGNGLSPLHSLRLHYKALEITCHGIPWLAFWLSLNWLFNCPDLIPLQINILCALILDIVVVGLVKAFFRRRRPIGNKNDAFVQIGPDNYSFPSGHTSRAAMIAYIFMFVWPASIIFYPPMLAWVVGLAMSRVLMERHYLLDVGGGILLGILEGIVMNMLWLGDDTAKAIYNQFADEKIEGGEYHV</sequence>
<dbReference type="PANTHER" id="PTHR14969">
    <property type="entry name" value="SPHINGOSINE-1-PHOSPHATE PHOSPHOHYDROLASE"/>
    <property type="match status" value="1"/>
</dbReference>
<dbReference type="AlphaFoldDB" id="A0A834MEX8"/>
<keyword evidence="1" id="KW-0472">Membrane</keyword>
<accession>A0A834MEX8</accession>
<dbReference type="Pfam" id="PF01569">
    <property type="entry name" value="PAP2"/>
    <property type="match status" value="1"/>
</dbReference>